<accession>A0A1X4NRE6</accession>
<evidence type="ECO:0000256" key="1">
    <source>
        <dbReference type="SAM" id="MobiDB-lite"/>
    </source>
</evidence>
<dbReference type="RefSeq" id="WP_085635182.1">
    <property type="nucleotide sequence ID" value="NZ_JFKC01000001.1"/>
</dbReference>
<feature type="region of interest" description="Disordered" evidence="1">
    <location>
        <begin position="1"/>
        <end position="35"/>
    </location>
</feature>
<keyword evidence="3" id="KW-1185">Reference proteome</keyword>
<dbReference type="EMBL" id="JFKC01000001">
    <property type="protein sequence ID" value="OSQ53500.1"/>
    <property type="molecule type" value="Genomic_DNA"/>
</dbReference>
<name>A0A1X4NRE6_9RHOB</name>
<comment type="caution">
    <text evidence="2">The sequence shown here is derived from an EMBL/GenBank/DDBJ whole genome shotgun (WGS) entry which is preliminary data.</text>
</comment>
<gene>
    <name evidence="2" type="ORF">MGEO_02945</name>
</gene>
<dbReference type="Proteomes" id="UP000193926">
    <property type="component" value="Unassembled WGS sequence"/>
</dbReference>
<organism evidence="2 3">
    <name type="scientific">Marivita geojedonensis</name>
    <dbReference type="NCBI Taxonomy" id="1123756"/>
    <lineage>
        <taxon>Bacteria</taxon>
        <taxon>Pseudomonadati</taxon>
        <taxon>Pseudomonadota</taxon>
        <taxon>Alphaproteobacteria</taxon>
        <taxon>Rhodobacterales</taxon>
        <taxon>Roseobacteraceae</taxon>
        <taxon>Marivita</taxon>
    </lineage>
</organism>
<proteinExistence type="predicted"/>
<reference evidence="2 3" key="1">
    <citation type="submission" date="2014-03" db="EMBL/GenBank/DDBJ databases">
        <title>The draft genome sequence of Marivita geojedonensis KCTC 23882.</title>
        <authorList>
            <person name="Lai Q."/>
            <person name="Shao Z."/>
        </authorList>
    </citation>
    <scope>NUCLEOTIDE SEQUENCE [LARGE SCALE GENOMIC DNA]</scope>
    <source>
        <strain evidence="2 3">DPG-138</strain>
    </source>
</reference>
<evidence type="ECO:0000313" key="2">
    <source>
        <dbReference type="EMBL" id="OSQ53500.1"/>
    </source>
</evidence>
<dbReference type="AlphaFoldDB" id="A0A1X4NRE6"/>
<feature type="compositionally biased region" description="Polar residues" evidence="1">
    <location>
        <begin position="9"/>
        <end position="20"/>
    </location>
</feature>
<sequence>MTHRDQTARNRVNAQKSTGPRSERGKAVVAQNARRHGVTGRLDPTSVASWLAVILNQPDLQAQDLMPDDDLGVQALILAQAEAGLVRAEQALKDFESGRERPSDVLTEFKELRDMILDELAVEPCTKRQRREALSLLTRIAKVEVEETARGGKRHRLLQRYVREARAQRRKALQSWVAVRDQARMAA</sequence>
<dbReference type="OrthoDB" id="7867986at2"/>
<protein>
    <submittedName>
        <fullName evidence="2">Uncharacterized protein</fullName>
    </submittedName>
</protein>
<evidence type="ECO:0000313" key="3">
    <source>
        <dbReference type="Proteomes" id="UP000193926"/>
    </source>
</evidence>
<dbReference type="STRING" id="1123756.MGEO_02945"/>